<dbReference type="SUPFAM" id="SSF46906">
    <property type="entry name" value="Ribosomal protein L11, C-terminal domain"/>
    <property type="match status" value="1"/>
</dbReference>
<proteinExistence type="inferred from homology"/>
<dbReference type="EMBL" id="BDQF01000010">
    <property type="protein sequence ID" value="GAW80877.1"/>
    <property type="molecule type" value="Genomic_DNA"/>
</dbReference>
<dbReference type="SMART" id="SM00649">
    <property type="entry name" value="RL11"/>
    <property type="match status" value="1"/>
</dbReference>
<protein>
    <submittedName>
        <fullName evidence="10">50S ribosomal protein L11</fullName>
    </submittedName>
</protein>
<evidence type="ECO:0000256" key="5">
    <source>
        <dbReference type="ARBA" id="ARBA00022980"/>
    </source>
</evidence>
<comment type="caution">
    <text evidence="10">The sequence shown here is derived from an EMBL/GenBank/DDBJ whole genome shotgun (WGS) entry which is preliminary data.</text>
</comment>
<feature type="domain" description="Large ribosomal subunit protein uL11 N-terminal" evidence="9">
    <location>
        <begin position="8"/>
        <end position="65"/>
    </location>
</feature>
<evidence type="ECO:0000256" key="3">
    <source>
        <dbReference type="ARBA" id="ARBA00022730"/>
    </source>
</evidence>
<dbReference type="Gene3D" id="1.10.10.250">
    <property type="entry name" value="Ribosomal protein L11, C-terminal domain"/>
    <property type="match status" value="1"/>
</dbReference>
<keyword evidence="11" id="KW-1185">Reference proteome</keyword>
<dbReference type="InterPro" id="IPR000911">
    <property type="entry name" value="Ribosomal_uL11"/>
</dbReference>
<dbReference type="AlphaFoldDB" id="A0A1Y1JI65"/>
<dbReference type="PANTHER" id="PTHR11661">
    <property type="entry name" value="60S RIBOSOMAL PROTEIN L12"/>
    <property type="match status" value="1"/>
</dbReference>
<dbReference type="InterPro" id="IPR036796">
    <property type="entry name" value="Ribosomal_uL11_N_sf"/>
</dbReference>
<dbReference type="Pfam" id="PF00298">
    <property type="entry name" value="Ribosomal_L11"/>
    <property type="match status" value="1"/>
</dbReference>
<evidence type="ECO:0000256" key="1">
    <source>
        <dbReference type="ARBA" id="ARBA00010537"/>
    </source>
</evidence>
<evidence type="ECO:0000313" key="10">
    <source>
        <dbReference type="EMBL" id="GAW80877.1"/>
    </source>
</evidence>
<keyword evidence="4" id="KW-0694">RNA-binding</keyword>
<keyword evidence="2" id="KW-0488">Methylation</keyword>
<organism evidence="10 11">
    <name type="scientific">Plasmodium gonderi</name>
    <dbReference type="NCBI Taxonomy" id="77519"/>
    <lineage>
        <taxon>Eukaryota</taxon>
        <taxon>Sar</taxon>
        <taxon>Alveolata</taxon>
        <taxon>Apicomplexa</taxon>
        <taxon>Aconoidasida</taxon>
        <taxon>Haemosporida</taxon>
        <taxon>Plasmodiidae</taxon>
        <taxon>Plasmodium</taxon>
        <taxon>Plasmodium (Plasmodium)</taxon>
    </lineage>
</organism>
<comment type="similarity">
    <text evidence="1 7">Belongs to the universal ribosomal protein uL11 family.</text>
</comment>
<dbReference type="PANTHER" id="PTHR11661:SF1">
    <property type="entry name" value="LARGE RIBOSOMAL SUBUNIT PROTEIN UL11M"/>
    <property type="match status" value="1"/>
</dbReference>
<dbReference type="RefSeq" id="XP_028543466.1">
    <property type="nucleotide sequence ID" value="XM_028687665.1"/>
</dbReference>
<dbReference type="GO" id="GO:0006412">
    <property type="term" value="P:translation"/>
    <property type="evidence" value="ECO:0007669"/>
    <property type="project" value="InterPro"/>
</dbReference>
<dbReference type="Pfam" id="PF03946">
    <property type="entry name" value="Ribosomal_L11_N"/>
    <property type="match status" value="1"/>
</dbReference>
<keyword evidence="5 7" id="KW-0689">Ribosomal protein</keyword>
<dbReference type="CDD" id="cd00349">
    <property type="entry name" value="Ribosomal_L11"/>
    <property type="match status" value="1"/>
</dbReference>
<evidence type="ECO:0000256" key="6">
    <source>
        <dbReference type="ARBA" id="ARBA00023274"/>
    </source>
</evidence>
<sequence length="181" mass="20752">MSRIGRFNLVVLSGSAKPSASIGQTLGPLGINMMTFFKEFNERTKNISKNVPIQVTLEPLNDRTYRFYLRTPTVVWFIRRCARVPMFSPTAKHHTVGSITLAEVSFVFHIAKCKRMDPPLINLSLKSICKYIIGTCNSMGIQVCKELDDEAKKKYFVDVNQLDNIKKDIRTRNKHQKRSKK</sequence>
<dbReference type="GO" id="GO:0003735">
    <property type="term" value="F:structural constituent of ribosome"/>
    <property type="evidence" value="ECO:0007669"/>
    <property type="project" value="InterPro"/>
</dbReference>
<dbReference type="InterPro" id="IPR020784">
    <property type="entry name" value="Ribosomal_uL11_N"/>
</dbReference>
<dbReference type="Gene3D" id="3.30.1550.10">
    <property type="entry name" value="Ribosomal protein L11/L12, N-terminal domain"/>
    <property type="match status" value="1"/>
</dbReference>
<dbReference type="GeneID" id="39747595"/>
<dbReference type="InterPro" id="IPR036769">
    <property type="entry name" value="Ribosomal_uL11_C_sf"/>
</dbReference>
<dbReference type="Proteomes" id="UP000195521">
    <property type="component" value="Unassembled WGS sequence"/>
</dbReference>
<keyword evidence="6 7" id="KW-0687">Ribonucleoprotein</keyword>
<keyword evidence="3" id="KW-0699">rRNA-binding</keyword>
<feature type="domain" description="Large ribosomal subunit protein uL11 C-terminal" evidence="8">
    <location>
        <begin position="70"/>
        <end position="143"/>
    </location>
</feature>
<dbReference type="FunFam" id="3.30.1550.10:FF:000006">
    <property type="entry name" value="50S ribosomal protein L11"/>
    <property type="match status" value="1"/>
</dbReference>
<dbReference type="SUPFAM" id="SSF54747">
    <property type="entry name" value="Ribosomal L11/L12e N-terminal domain"/>
    <property type="match status" value="1"/>
</dbReference>
<name>A0A1Y1JI65_PLAGO</name>
<dbReference type="OrthoDB" id="1091498at2759"/>
<evidence type="ECO:0000259" key="8">
    <source>
        <dbReference type="Pfam" id="PF00298"/>
    </source>
</evidence>
<evidence type="ECO:0000256" key="7">
    <source>
        <dbReference type="RuleBase" id="RU003978"/>
    </source>
</evidence>
<accession>A0A1Y1JI65</accession>
<dbReference type="GO" id="GO:0005762">
    <property type="term" value="C:mitochondrial large ribosomal subunit"/>
    <property type="evidence" value="ECO:0007669"/>
    <property type="project" value="TreeGrafter"/>
</dbReference>
<gene>
    <name evidence="10" type="ORF">PGO_090760</name>
</gene>
<dbReference type="OMA" id="CKQFNAK"/>
<evidence type="ECO:0000256" key="2">
    <source>
        <dbReference type="ARBA" id="ARBA00022481"/>
    </source>
</evidence>
<dbReference type="HAMAP" id="MF_00736">
    <property type="entry name" value="Ribosomal_uL11"/>
    <property type="match status" value="1"/>
</dbReference>
<evidence type="ECO:0000259" key="9">
    <source>
        <dbReference type="Pfam" id="PF03946"/>
    </source>
</evidence>
<dbReference type="GO" id="GO:0070180">
    <property type="term" value="F:large ribosomal subunit rRNA binding"/>
    <property type="evidence" value="ECO:0007669"/>
    <property type="project" value="TreeGrafter"/>
</dbReference>
<dbReference type="InterPro" id="IPR020783">
    <property type="entry name" value="Ribosomal_uL11_C"/>
</dbReference>
<evidence type="ECO:0000256" key="4">
    <source>
        <dbReference type="ARBA" id="ARBA00022884"/>
    </source>
</evidence>
<evidence type="ECO:0000313" key="11">
    <source>
        <dbReference type="Proteomes" id="UP000195521"/>
    </source>
</evidence>
<reference evidence="11" key="1">
    <citation type="submission" date="2017-04" db="EMBL/GenBank/DDBJ databases">
        <title>Plasmodium gonderi genome.</title>
        <authorList>
            <person name="Arisue N."/>
            <person name="Honma H."/>
            <person name="Kawai S."/>
            <person name="Tougan T."/>
            <person name="Tanabe K."/>
            <person name="Horii T."/>
        </authorList>
    </citation>
    <scope>NUCLEOTIDE SEQUENCE [LARGE SCALE GENOMIC DNA]</scope>
    <source>
        <strain evidence="11">ATCC 30045</strain>
    </source>
</reference>